<evidence type="ECO:0000256" key="5">
    <source>
        <dbReference type="ARBA" id="ARBA00022989"/>
    </source>
</evidence>
<feature type="transmembrane region" description="Helical" evidence="7">
    <location>
        <begin position="205"/>
        <end position="225"/>
    </location>
</feature>
<reference evidence="9 10" key="1">
    <citation type="submission" date="2020-12" db="EMBL/GenBank/DDBJ databases">
        <title>FDA dAtabase for Regulatory Grade micrObial Sequences (FDA-ARGOS): Supporting development and validation of Infectious Disease Dx tests.</title>
        <authorList>
            <person name="Minogue T."/>
            <person name="Wolcott M."/>
            <person name="Wasieloski L."/>
            <person name="Aguilar W."/>
            <person name="Moore D."/>
            <person name="Jaissle J."/>
            <person name="Tallon L."/>
            <person name="Sadzewicz L."/>
            <person name="Zhao X."/>
            <person name="Boylan J."/>
            <person name="Ott S."/>
            <person name="Bowen H."/>
            <person name="Vavikolanu K."/>
            <person name="Mehta A."/>
            <person name="Aluvathingal J."/>
            <person name="Nadendla S."/>
            <person name="Yan Y."/>
            <person name="Sichtig H."/>
        </authorList>
    </citation>
    <scope>NUCLEOTIDE SEQUENCE [LARGE SCALE GENOMIC DNA]</scope>
    <source>
        <strain evidence="9 10">FDAARGOS_949</strain>
        <plasmid evidence="9 10">unnamed1</plasmid>
    </source>
</reference>
<evidence type="ECO:0000313" key="10">
    <source>
        <dbReference type="Proteomes" id="UP000594892"/>
    </source>
</evidence>
<evidence type="ECO:0000259" key="8">
    <source>
        <dbReference type="Pfam" id="PF02683"/>
    </source>
</evidence>
<keyword evidence="6 7" id="KW-0472">Membrane</keyword>
<evidence type="ECO:0000256" key="3">
    <source>
        <dbReference type="ARBA" id="ARBA00022692"/>
    </source>
</evidence>
<accession>A0AAQ0BVE4</accession>
<dbReference type="GO" id="GO:0017004">
    <property type="term" value="P:cytochrome complex assembly"/>
    <property type="evidence" value="ECO:0007669"/>
    <property type="project" value="UniProtKB-KW"/>
</dbReference>
<feature type="transmembrane region" description="Helical" evidence="7">
    <location>
        <begin position="163"/>
        <end position="184"/>
    </location>
</feature>
<feature type="domain" description="Cytochrome C biogenesis protein transmembrane" evidence="8">
    <location>
        <begin position="16"/>
        <end position="194"/>
    </location>
</feature>
<evidence type="ECO:0000256" key="7">
    <source>
        <dbReference type="SAM" id="Phobius"/>
    </source>
</evidence>
<feature type="transmembrane region" description="Helical" evidence="7">
    <location>
        <begin position="50"/>
        <end position="74"/>
    </location>
</feature>
<dbReference type="AlphaFoldDB" id="A0AAQ0BVE4"/>
<evidence type="ECO:0000256" key="2">
    <source>
        <dbReference type="ARBA" id="ARBA00006143"/>
    </source>
</evidence>
<evidence type="ECO:0000256" key="1">
    <source>
        <dbReference type="ARBA" id="ARBA00004141"/>
    </source>
</evidence>
<feature type="transmembrane region" description="Helical" evidence="7">
    <location>
        <begin position="80"/>
        <end position="101"/>
    </location>
</feature>
<sequence>MGEGAVIAFGPATYGVGFAAGTLSTLSPCALPLLPVLAASALSAHRFGNLALAAGLGASFAAVGLFVATVGAAAGLTGDTFRAVAAVLMVVFGLAMAFGALQHRFARALSPVGGAAQRLLAGIRGDGLAGQFAIGLLLGIVWSPCVGPTLGAASTLASQGQDLAHIAALMAVFGMGAVLPLLVLGAMSRVTLAKLRGSLGRFGRIGRSVLGGLFVVVGALVLSGADKTLQAVLLLHSPDWLVQLTTSL</sequence>
<keyword evidence="9" id="KW-0614">Plasmid</keyword>
<gene>
    <name evidence="9" type="ORF">I6H06_29280</name>
</gene>
<evidence type="ECO:0000256" key="4">
    <source>
        <dbReference type="ARBA" id="ARBA00022748"/>
    </source>
</evidence>
<dbReference type="EMBL" id="CP065602">
    <property type="protein sequence ID" value="QPQ94705.1"/>
    <property type="molecule type" value="Genomic_DNA"/>
</dbReference>
<feature type="transmembrane region" description="Helical" evidence="7">
    <location>
        <begin position="121"/>
        <end position="143"/>
    </location>
</feature>
<keyword evidence="4" id="KW-0201">Cytochrome c-type biogenesis</keyword>
<evidence type="ECO:0000313" key="9">
    <source>
        <dbReference type="EMBL" id="QPQ94705.1"/>
    </source>
</evidence>
<dbReference type="Proteomes" id="UP000594892">
    <property type="component" value="Plasmid unnamed1"/>
</dbReference>
<geneLocation type="plasmid" evidence="9 10">
    <name>unnamed1</name>
</geneLocation>
<organism evidence="9 10">
    <name type="scientific">Burkholderia glumae</name>
    <name type="common">Pseudomonas glumae</name>
    <dbReference type="NCBI Taxonomy" id="337"/>
    <lineage>
        <taxon>Bacteria</taxon>
        <taxon>Pseudomonadati</taxon>
        <taxon>Pseudomonadota</taxon>
        <taxon>Betaproteobacteria</taxon>
        <taxon>Burkholderiales</taxon>
        <taxon>Burkholderiaceae</taxon>
        <taxon>Burkholderia</taxon>
    </lineage>
</organism>
<keyword evidence="3 7" id="KW-0812">Transmembrane</keyword>
<protein>
    <submittedName>
        <fullName evidence="9">Cytochrome c biogenesis protein CcdA</fullName>
    </submittedName>
</protein>
<dbReference type="PANTHER" id="PTHR31272:SF9">
    <property type="entry name" value="BLL1027 PROTEIN"/>
    <property type="match status" value="1"/>
</dbReference>
<dbReference type="InterPro" id="IPR003834">
    <property type="entry name" value="Cyt_c_assmbl_TM_dom"/>
</dbReference>
<dbReference type="PANTHER" id="PTHR31272">
    <property type="entry name" value="CYTOCHROME C-TYPE BIOGENESIS PROTEIN HI_1454-RELATED"/>
    <property type="match status" value="1"/>
</dbReference>
<dbReference type="Pfam" id="PF02683">
    <property type="entry name" value="DsbD_TM"/>
    <property type="match status" value="1"/>
</dbReference>
<proteinExistence type="inferred from homology"/>
<comment type="subcellular location">
    <subcellularLocation>
        <location evidence="1">Membrane</location>
        <topology evidence="1">Multi-pass membrane protein</topology>
    </subcellularLocation>
</comment>
<comment type="similarity">
    <text evidence="2">Belongs to the DsbD family.</text>
</comment>
<keyword evidence="5 7" id="KW-1133">Transmembrane helix</keyword>
<evidence type="ECO:0000256" key="6">
    <source>
        <dbReference type="ARBA" id="ARBA00023136"/>
    </source>
</evidence>
<feature type="transmembrane region" description="Helical" evidence="7">
    <location>
        <begin position="12"/>
        <end position="38"/>
    </location>
</feature>
<name>A0AAQ0BVE4_BURGL</name>
<dbReference type="GO" id="GO:0016020">
    <property type="term" value="C:membrane"/>
    <property type="evidence" value="ECO:0007669"/>
    <property type="project" value="UniProtKB-SubCell"/>
</dbReference>
<dbReference type="InterPro" id="IPR051790">
    <property type="entry name" value="Cytochrome_c-biogenesis_DsbD"/>
</dbReference>